<keyword evidence="3" id="KW-1185">Reference proteome</keyword>
<dbReference type="EMBL" id="KI545860">
    <property type="protein sequence ID" value="EST08142.1"/>
    <property type="molecule type" value="Genomic_DNA"/>
</dbReference>
<dbReference type="AlphaFoldDB" id="V5GQC9"/>
<feature type="region of interest" description="Disordered" evidence="1">
    <location>
        <begin position="77"/>
        <end position="105"/>
    </location>
</feature>
<protein>
    <submittedName>
        <fullName evidence="2">Uncharacterized protein</fullName>
    </submittedName>
</protein>
<name>V5GQC9_KALBG</name>
<feature type="region of interest" description="Disordered" evidence="1">
    <location>
        <begin position="246"/>
        <end position="273"/>
    </location>
</feature>
<proteinExistence type="predicted"/>
<organism evidence="2 3">
    <name type="scientific">Kalmanozyma brasiliensis (strain GHG001)</name>
    <name type="common">Yeast</name>
    <name type="synonym">Pseudozyma brasiliensis</name>
    <dbReference type="NCBI Taxonomy" id="1365824"/>
    <lineage>
        <taxon>Eukaryota</taxon>
        <taxon>Fungi</taxon>
        <taxon>Dikarya</taxon>
        <taxon>Basidiomycota</taxon>
        <taxon>Ustilaginomycotina</taxon>
        <taxon>Ustilaginomycetes</taxon>
        <taxon>Ustilaginales</taxon>
        <taxon>Ustilaginaceae</taxon>
        <taxon>Kalmanozyma</taxon>
    </lineage>
</organism>
<feature type="region of interest" description="Disordered" evidence="1">
    <location>
        <begin position="133"/>
        <end position="233"/>
    </location>
</feature>
<dbReference type="Proteomes" id="UP000019377">
    <property type="component" value="Unassembled WGS sequence"/>
</dbReference>
<dbReference type="HOGENOM" id="CLU_1019848_0_0_1"/>
<evidence type="ECO:0000313" key="3">
    <source>
        <dbReference type="Proteomes" id="UP000019377"/>
    </source>
</evidence>
<feature type="compositionally biased region" description="Polar residues" evidence="1">
    <location>
        <begin position="158"/>
        <end position="176"/>
    </location>
</feature>
<evidence type="ECO:0000313" key="2">
    <source>
        <dbReference type="EMBL" id="EST08142.1"/>
    </source>
</evidence>
<feature type="compositionally biased region" description="Low complexity" evidence="1">
    <location>
        <begin position="208"/>
        <end position="222"/>
    </location>
</feature>
<gene>
    <name evidence="2" type="ORF">PSEUBRA_SCAF18g04697</name>
</gene>
<accession>V5GQC9</accession>
<evidence type="ECO:0000256" key="1">
    <source>
        <dbReference type="SAM" id="MobiDB-lite"/>
    </source>
</evidence>
<reference evidence="3" key="1">
    <citation type="journal article" date="2013" name="Genome Announc.">
        <title>Draft genome sequence of Pseudozyma brasiliensis sp. nov. strain GHG001, a high producer of endo-1,4-xylanase isolated from an insect pest of sugarcane.</title>
        <authorList>
            <person name="Oliveira J.V.D.C."/>
            <person name="dos Santos R.A.C."/>
            <person name="Borges T.A."/>
            <person name="Riano-Pachon D.M."/>
            <person name="Goldman G.H."/>
        </authorList>
    </citation>
    <scope>NUCLEOTIDE SEQUENCE [LARGE SCALE GENOMIC DNA]</scope>
    <source>
        <strain evidence="3">GHG001</strain>
    </source>
</reference>
<dbReference type="OrthoDB" id="16772at2759"/>
<dbReference type="GeneID" id="27418015"/>
<feature type="compositionally biased region" description="Basic and acidic residues" evidence="1">
    <location>
        <begin position="198"/>
        <end position="207"/>
    </location>
</feature>
<sequence length="273" mass="28766">MFSYNVAYLAAKQGVKLDLVAAAANPLDLLSRTLRQSELGRLAHANHIRPSSIQDLSLPSLDYEQLAQILEPNNAAADSYKRGTSKLSKNDSEKKDAARQITARSSKQPAILEQSYIDAGEAAASVLDIKDPSSLIRKPSSQPSSAQKALRTTAKDAGTTTSKLSSRSEAVSSVQKQRVAVDTRGAAANQPPPSLDFLRQRGRDATKAKSSTSKTESLASATISKASPAKVGPGAVIFNGVEVGVGNVSSSDAARGPTKRPPKQSAEEGWDLV</sequence>
<feature type="compositionally biased region" description="Basic and acidic residues" evidence="1">
    <location>
        <begin position="88"/>
        <end position="98"/>
    </location>
</feature>